<gene>
    <name evidence="2" type="ORF">BDV29DRAFT_199971</name>
</gene>
<dbReference type="AlphaFoldDB" id="A0A5N5WGZ2"/>
<proteinExistence type="predicted"/>
<sequence length="262" mass="28028">MVNWKTTESTDRLIAALLAAHPGLKPDYYAMAMLFGQGATYDAIEGRFRRYRKMADELKDEARGNGITELPRSACRNPGSSTSTPRTPQGPRGGITKRTPASSGRGKKDSGLAQTPTKKRGKPGKSIMDAICVDDGGAEEESKVKLESAGFISRGGGDDVQMIDLSDAHPSSSSAAATAAMAALTAKVKKEKIERNLAKKEEEENTSPNAAAVRATRCKVHNQEGAELKPAGIEEDPFYMAGSYFSQAQVDYAMDDIYGESA</sequence>
<dbReference type="EMBL" id="ML732455">
    <property type="protein sequence ID" value="KAB8067703.1"/>
    <property type="molecule type" value="Genomic_DNA"/>
</dbReference>
<evidence type="ECO:0000313" key="2">
    <source>
        <dbReference type="EMBL" id="KAB8067703.1"/>
    </source>
</evidence>
<organism evidence="2 3">
    <name type="scientific">Aspergillus leporis</name>
    <dbReference type="NCBI Taxonomy" id="41062"/>
    <lineage>
        <taxon>Eukaryota</taxon>
        <taxon>Fungi</taxon>
        <taxon>Dikarya</taxon>
        <taxon>Ascomycota</taxon>
        <taxon>Pezizomycotina</taxon>
        <taxon>Eurotiomycetes</taxon>
        <taxon>Eurotiomycetidae</taxon>
        <taxon>Eurotiales</taxon>
        <taxon>Aspergillaceae</taxon>
        <taxon>Aspergillus</taxon>
        <taxon>Aspergillus subgen. Circumdati</taxon>
    </lineage>
</organism>
<feature type="region of interest" description="Disordered" evidence="1">
    <location>
        <begin position="62"/>
        <end position="129"/>
    </location>
</feature>
<evidence type="ECO:0008006" key="4">
    <source>
        <dbReference type="Google" id="ProtNLM"/>
    </source>
</evidence>
<keyword evidence="3" id="KW-1185">Reference proteome</keyword>
<reference evidence="2 3" key="1">
    <citation type="submission" date="2019-04" db="EMBL/GenBank/DDBJ databases">
        <title>Friends and foes A comparative genomics study of 23 Aspergillus species from section Flavi.</title>
        <authorList>
            <consortium name="DOE Joint Genome Institute"/>
            <person name="Kjaerbolling I."/>
            <person name="Vesth T."/>
            <person name="Frisvad J.C."/>
            <person name="Nybo J.L."/>
            <person name="Theobald S."/>
            <person name="Kildgaard S."/>
            <person name="Isbrandt T."/>
            <person name="Kuo A."/>
            <person name="Sato A."/>
            <person name="Lyhne E.K."/>
            <person name="Kogle M.E."/>
            <person name="Wiebenga A."/>
            <person name="Kun R.S."/>
            <person name="Lubbers R.J."/>
            <person name="Makela M.R."/>
            <person name="Barry K."/>
            <person name="Chovatia M."/>
            <person name="Clum A."/>
            <person name="Daum C."/>
            <person name="Haridas S."/>
            <person name="He G."/>
            <person name="LaButti K."/>
            <person name="Lipzen A."/>
            <person name="Mondo S."/>
            <person name="Riley R."/>
            <person name="Salamov A."/>
            <person name="Simmons B.A."/>
            <person name="Magnuson J.K."/>
            <person name="Henrissat B."/>
            <person name="Mortensen U.H."/>
            <person name="Larsen T.O."/>
            <person name="Devries R.P."/>
            <person name="Grigoriev I.V."/>
            <person name="Machida M."/>
            <person name="Baker S.E."/>
            <person name="Andersen M.R."/>
        </authorList>
    </citation>
    <scope>NUCLEOTIDE SEQUENCE [LARGE SCALE GENOMIC DNA]</scope>
    <source>
        <strain evidence="2 3">CBS 151.66</strain>
    </source>
</reference>
<evidence type="ECO:0000313" key="3">
    <source>
        <dbReference type="Proteomes" id="UP000326565"/>
    </source>
</evidence>
<dbReference type="OrthoDB" id="4828117at2759"/>
<dbReference type="Proteomes" id="UP000326565">
    <property type="component" value="Unassembled WGS sequence"/>
</dbReference>
<feature type="compositionally biased region" description="Polar residues" evidence="1">
    <location>
        <begin position="78"/>
        <end position="87"/>
    </location>
</feature>
<protein>
    <recommendedName>
        <fullName evidence="4">Myb-like domain-containing protein</fullName>
    </recommendedName>
</protein>
<name>A0A5N5WGZ2_9EURO</name>
<evidence type="ECO:0000256" key="1">
    <source>
        <dbReference type="SAM" id="MobiDB-lite"/>
    </source>
</evidence>
<accession>A0A5N5WGZ2</accession>